<feature type="region of interest" description="Disordered" evidence="1">
    <location>
        <begin position="35"/>
        <end position="87"/>
    </location>
</feature>
<evidence type="ECO:0000313" key="2">
    <source>
        <dbReference type="EMBL" id="RCV04503.1"/>
    </source>
</evidence>
<evidence type="ECO:0000256" key="1">
    <source>
        <dbReference type="SAM" id="MobiDB-lite"/>
    </source>
</evidence>
<gene>
    <name evidence="2" type="ORF">SETIT_1G006500v2</name>
</gene>
<organism evidence="2">
    <name type="scientific">Setaria italica</name>
    <name type="common">Foxtail millet</name>
    <name type="synonym">Panicum italicum</name>
    <dbReference type="NCBI Taxonomy" id="4555"/>
    <lineage>
        <taxon>Eukaryota</taxon>
        <taxon>Viridiplantae</taxon>
        <taxon>Streptophyta</taxon>
        <taxon>Embryophyta</taxon>
        <taxon>Tracheophyta</taxon>
        <taxon>Spermatophyta</taxon>
        <taxon>Magnoliopsida</taxon>
        <taxon>Liliopsida</taxon>
        <taxon>Poales</taxon>
        <taxon>Poaceae</taxon>
        <taxon>PACMAD clade</taxon>
        <taxon>Panicoideae</taxon>
        <taxon>Panicodae</taxon>
        <taxon>Paniceae</taxon>
        <taxon>Cenchrinae</taxon>
        <taxon>Setaria</taxon>
    </lineage>
</organism>
<name>A0A368PG01_SETIT</name>
<dbReference type="AlphaFoldDB" id="A0A368PG01"/>
<feature type="compositionally biased region" description="Basic residues" evidence="1">
    <location>
        <begin position="35"/>
        <end position="74"/>
    </location>
</feature>
<accession>A0A368PG01</accession>
<sequence>MCGRRSVRGLGPAAAAALRAKRGRLDRNRLRQRCVRREKRGRPRRGSGRPRWGRLQRGRRRPPTRRRERHHGGRRQLNSNKRAAVRPPGWTMARVSEAMAACPSVALCVAETNRDIAKHHLIRAGMKRQLAEVAVERRDDLACQEVSLGEGVPREAKSTTSNSGRENSRGWSLGEQEAKLTTSGSGRENSRGWSRNNFFLS</sequence>
<protein>
    <submittedName>
        <fullName evidence="2">Uncharacterized protein</fullName>
    </submittedName>
</protein>
<dbReference type="EMBL" id="CM003528">
    <property type="protein sequence ID" value="RCV04503.1"/>
    <property type="molecule type" value="Genomic_DNA"/>
</dbReference>
<reference evidence="2" key="1">
    <citation type="journal article" date="2012" name="Nat. Biotechnol.">
        <title>Reference genome sequence of the model plant Setaria.</title>
        <authorList>
            <person name="Bennetzen J.L."/>
            <person name="Schmutz J."/>
            <person name="Wang H."/>
            <person name="Percifield R."/>
            <person name="Hawkins J."/>
            <person name="Pontaroli A.C."/>
            <person name="Estep M."/>
            <person name="Feng L."/>
            <person name="Vaughn J.N."/>
            <person name="Grimwood J."/>
            <person name="Jenkins J."/>
            <person name="Barry K."/>
            <person name="Lindquist E."/>
            <person name="Hellsten U."/>
            <person name="Deshpande S."/>
            <person name="Wang X."/>
            <person name="Wu X."/>
            <person name="Mitros T."/>
            <person name="Triplett J."/>
            <person name="Yang X."/>
            <person name="Ye C.Y."/>
            <person name="Mauro-Herrera M."/>
            <person name="Wang L."/>
            <person name="Li P."/>
            <person name="Sharma M."/>
            <person name="Sharma R."/>
            <person name="Ronald P.C."/>
            <person name="Panaud O."/>
            <person name="Kellogg E.A."/>
            <person name="Brutnell T.P."/>
            <person name="Doust A.N."/>
            <person name="Tuskan G.A."/>
            <person name="Rokhsar D."/>
            <person name="Devos K.M."/>
        </authorList>
    </citation>
    <scope>NUCLEOTIDE SEQUENCE [LARGE SCALE GENOMIC DNA]</scope>
    <source>
        <strain evidence="2">Yugu1</strain>
    </source>
</reference>
<feature type="region of interest" description="Disordered" evidence="1">
    <location>
        <begin position="152"/>
        <end position="201"/>
    </location>
</feature>
<feature type="compositionally biased region" description="Polar residues" evidence="1">
    <location>
        <begin position="179"/>
        <end position="201"/>
    </location>
</feature>
<reference evidence="2" key="2">
    <citation type="submission" date="2015-07" db="EMBL/GenBank/DDBJ databases">
        <authorList>
            <person name="Noorani M."/>
        </authorList>
    </citation>
    <scope>NUCLEOTIDE SEQUENCE</scope>
    <source>
        <strain evidence="2">Yugu1</strain>
    </source>
</reference>
<proteinExistence type="predicted"/>